<dbReference type="InterPro" id="IPR011044">
    <property type="entry name" value="Quino_amine_DH_bsu"/>
</dbReference>
<reference evidence="3" key="2">
    <citation type="journal article" date="2020" name="Plant Dis.">
        <title>A Grain Rot of Rice in Iran Caused by a Xanthomonas Strain Closely Related to X. sacchari.</title>
        <authorList>
            <person name="Mirghasempour S.A."/>
            <person name="Huang S."/>
            <person name="Studholme D.J."/>
            <person name="Brady C.L."/>
        </authorList>
    </citation>
    <scope>NUCLEOTIDE SEQUENCE</scope>
    <source>
        <strain evidence="3">SAM114</strain>
    </source>
</reference>
<evidence type="ECO:0000313" key="4">
    <source>
        <dbReference type="Proteomes" id="UP000437931"/>
    </source>
</evidence>
<dbReference type="EMBL" id="WJPN01000014">
    <property type="protein sequence ID" value="MRH01650.1"/>
    <property type="molecule type" value="Genomic_DNA"/>
</dbReference>
<proteinExistence type="predicted"/>
<evidence type="ECO:0000313" key="3">
    <source>
        <dbReference type="EMBL" id="MRH75982.1"/>
    </source>
</evidence>
<accession>A0A6N7QCW4</accession>
<keyword evidence="1" id="KW-0732">Signal</keyword>
<feature type="signal peptide" evidence="1">
    <location>
        <begin position="1"/>
        <end position="29"/>
    </location>
</feature>
<dbReference type="RefSeq" id="WP_153752119.1">
    <property type="nucleotide sequence ID" value="NZ_WJPM01000014.1"/>
</dbReference>
<gene>
    <name evidence="2" type="ORF">GIY21_15245</name>
    <name evidence="3" type="ORF">GIY22_15260</name>
</gene>
<dbReference type="SUPFAM" id="SSF63829">
    <property type="entry name" value="Calcium-dependent phosphotriesterase"/>
    <property type="match status" value="1"/>
</dbReference>
<protein>
    <recommendedName>
        <fullName evidence="6">WD40 repeat domain-containing protein</fullName>
    </recommendedName>
</protein>
<keyword evidence="4" id="KW-1185">Reference proteome</keyword>
<evidence type="ECO:0008006" key="6">
    <source>
        <dbReference type="Google" id="ProtNLM"/>
    </source>
</evidence>
<dbReference type="SUPFAM" id="SSF50969">
    <property type="entry name" value="YVTN repeat-like/Quinoprotein amine dehydrogenase"/>
    <property type="match status" value="1"/>
</dbReference>
<sequence length="731" mass="77893">MSELRHRVSHAPARACAGLLLLALGSAFAAGPVQPSAMPAAEPGDSAWQIAAAGTALEAQAPAVRRHEDLLFWTLPGGQREPATAAHLLIAAPYAQVQAAVRGVVQAQGGFQEGNETSPLSYLPDDWGRVLLSRRQDLRAALAERFAQPMLQAAVEQGALTEEEARTRLQQARERSDWAPQDRAELAVFRETRYAEYCATRSERQGMSGRLELRVCVFDMTAAMGHATTALSIERTDNYANPDYSVIRQITQFNPLGGASQPSRLSQRVVPAVLFQAVRQALAASVPQQPVRVAASPLAWTQPPQRAGAAPAIAFVPPRNDVPLLPFDALPWDALGGELATADSGARYPRDLLALPDGDLLLSMQVLGGTGASTRLWRLHHDGTRWQTETVWQGEGGAQRLMPDAQGSRVWFLAGAAGESAVLYAYDVASRRLHRYRVDGEGSDGYARWELDAAQRPVYFDHSYAGGGGAFGSSRFILNAPTAAVPAADGPWAFAPVFGAPRQALMDAAKKGNAQLWPVRLRDPHALWVEDAQGIAALDPTSGRVLRAFALPQRFGRPDPADASGVAPWVPTPLGSLQGRWIASGFVLMLADHGTGTPQFAPSGASKAQPEARFVGMHVLDMDDGRVRLSALLGCADALKAAARSAHGRLLALGSDAPAAAGPQLALWQIAAAQTPLRLASPARGSLNALAFSWDGATLWALTDGGLLRWSLPLALRDPAGAGSYPEHAKY</sequence>
<organism evidence="2 5">
    <name type="scientific">Xanthomonas sontii</name>
    <dbReference type="NCBI Taxonomy" id="2650745"/>
    <lineage>
        <taxon>Bacteria</taxon>
        <taxon>Pseudomonadati</taxon>
        <taxon>Pseudomonadota</taxon>
        <taxon>Gammaproteobacteria</taxon>
        <taxon>Lysobacterales</taxon>
        <taxon>Lysobacteraceae</taxon>
        <taxon>Xanthomonas</taxon>
    </lineage>
</organism>
<evidence type="ECO:0000313" key="2">
    <source>
        <dbReference type="EMBL" id="MRH01650.1"/>
    </source>
</evidence>
<evidence type="ECO:0000256" key="1">
    <source>
        <dbReference type="SAM" id="SignalP"/>
    </source>
</evidence>
<comment type="caution">
    <text evidence="2">The sequence shown here is derived from an EMBL/GenBank/DDBJ whole genome shotgun (WGS) entry which is preliminary data.</text>
</comment>
<dbReference type="Proteomes" id="UP000437931">
    <property type="component" value="Unassembled WGS sequence"/>
</dbReference>
<dbReference type="Proteomes" id="UP000439314">
    <property type="component" value="Unassembled WGS sequence"/>
</dbReference>
<reference evidence="4 5" key="1">
    <citation type="submission" date="2019-11" db="EMBL/GenBank/DDBJ databases">
        <title>First report of rice panicle blight caused by Xanthomonas sp. in Iran.</title>
        <authorList>
            <person name="Mirghasempour S.A."/>
            <person name="Huang S."/>
            <person name="Brady C.L."/>
            <person name="Studholme D.J."/>
        </authorList>
    </citation>
    <scope>NUCLEOTIDE SEQUENCE [LARGE SCALE GENOMIC DNA]</scope>
    <source>
        <strain evidence="2 5">ASD011</strain>
        <strain evidence="4">SAM114</strain>
    </source>
</reference>
<name>A0A6N7QCW4_9XANT</name>
<dbReference type="EMBL" id="WJPM01000014">
    <property type="protein sequence ID" value="MRH75982.1"/>
    <property type="molecule type" value="Genomic_DNA"/>
</dbReference>
<feature type="chain" id="PRO_5027048763" description="WD40 repeat domain-containing protein" evidence="1">
    <location>
        <begin position="30"/>
        <end position="731"/>
    </location>
</feature>
<evidence type="ECO:0000313" key="5">
    <source>
        <dbReference type="Proteomes" id="UP000439314"/>
    </source>
</evidence>
<dbReference type="AlphaFoldDB" id="A0A6N7QCW4"/>